<dbReference type="AlphaFoldDB" id="A0A3S0JL54"/>
<dbReference type="OrthoDB" id="9810174at2"/>
<evidence type="ECO:0000313" key="2">
    <source>
        <dbReference type="EMBL" id="RTR23526.1"/>
    </source>
</evidence>
<dbReference type="SUPFAM" id="SSF88874">
    <property type="entry name" value="Receptor-binding domain of short tail fibre protein gp12"/>
    <property type="match status" value="1"/>
</dbReference>
<feature type="domain" description="Phage tail collar" evidence="1">
    <location>
        <begin position="7"/>
        <end position="67"/>
    </location>
</feature>
<dbReference type="InterPro" id="IPR037053">
    <property type="entry name" value="Phage_tail_collar_dom_sf"/>
</dbReference>
<dbReference type="RefSeq" id="WP_126612016.1">
    <property type="nucleotide sequence ID" value="NZ_JBHUCY010000010.1"/>
</dbReference>
<accession>A0A3S0JL54</accession>
<dbReference type="Proteomes" id="UP000277007">
    <property type="component" value="Unassembled WGS sequence"/>
</dbReference>
<name>A0A3S0JL54_9PROT</name>
<evidence type="ECO:0000259" key="1">
    <source>
        <dbReference type="Pfam" id="PF07484"/>
    </source>
</evidence>
<keyword evidence="3" id="KW-1185">Reference proteome</keyword>
<sequence>MLDSFFGQIALLAFDRVPKGFMKCEGQVLNYSIDKKFIPLYSLIGNRFGGNSARHEFNLPDLRGKSPVPEMCYMICVDGIYPEFDH</sequence>
<dbReference type="EMBL" id="RXMA01000002">
    <property type="protein sequence ID" value="RTR23526.1"/>
    <property type="molecule type" value="Genomic_DNA"/>
</dbReference>
<dbReference type="Pfam" id="PF07484">
    <property type="entry name" value="Collar"/>
    <property type="match status" value="1"/>
</dbReference>
<dbReference type="InterPro" id="IPR011083">
    <property type="entry name" value="Phage_tail_collar_dom"/>
</dbReference>
<gene>
    <name evidence="2" type="ORF">EJ903_03060</name>
</gene>
<comment type="caution">
    <text evidence="2">The sequence shown here is derived from an EMBL/GenBank/DDBJ whole genome shotgun (WGS) entry which is preliminary data.</text>
</comment>
<protein>
    <submittedName>
        <fullName evidence="2">Tail fiber protein</fullName>
    </submittedName>
</protein>
<reference evidence="2 3" key="1">
    <citation type="submission" date="2018-12" db="EMBL/GenBank/DDBJ databases">
        <authorList>
            <person name="Yang Y."/>
        </authorList>
    </citation>
    <scope>NUCLEOTIDE SEQUENCE [LARGE SCALE GENOMIC DNA]</scope>
    <source>
        <strain evidence="2 3">L-25-5w-1</strain>
    </source>
</reference>
<organism evidence="2 3">
    <name type="scientific">Azospirillum griseum</name>
    <dbReference type="NCBI Taxonomy" id="2496639"/>
    <lineage>
        <taxon>Bacteria</taxon>
        <taxon>Pseudomonadati</taxon>
        <taxon>Pseudomonadota</taxon>
        <taxon>Alphaproteobacteria</taxon>
        <taxon>Rhodospirillales</taxon>
        <taxon>Azospirillaceae</taxon>
        <taxon>Azospirillum</taxon>
    </lineage>
</organism>
<evidence type="ECO:0000313" key="3">
    <source>
        <dbReference type="Proteomes" id="UP000277007"/>
    </source>
</evidence>
<proteinExistence type="predicted"/>
<dbReference type="Gene3D" id="3.90.1340.10">
    <property type="entry name" value="Phage tail collar domain"/>
    <property type="match status" value="1"/>
</dbReference>